<evidence type="ECO:0000259" key="1">
    <source>
        <dbReference type="Pfam" id="PF12146"/>
    </source>
</evidence>
<name>A0A2T1BZZ3_9CYAN</name>
<reference evidence="2 3" key="2">
    <citation type="submission" date="2018-03" db="EMBL/GenBank/DDBJ databases">
        <title>The ancient ancestry and fast evolution of plastids.</title>
        <authorList>
            <person name="Moore K.R."/>
            <person name="Magnabosco C."/>
            <person name="Momper L."/>
            <person name="Gold D.A."/>
            <person name="Bosak T."/>
            <person name="Fournier G.P."/>
        </authorList>
    </citation>
    <scope>NUCLEOTIDE SEQUENCE [LARGE SCALE GENOMIC DNA]</scope>
    <source>
        <strain evidence="2 3">CCAP 1448/3</strain>
    </source>
</reference>
<dbReference type="GO" id="GO:0016020">
    <property type="term" value="C:membrane"/>
    <property type="evidence" value="ECO:0007669"/>
    <property type="project" value="TreeGrafter"/>
</dbReference>
<dbReference type="AlphaFoldDB" id="A0A2T1BZZ3"/>
<organism evidence="2 3">
    <name type="scientific">Merismopedia glauca CCAP 1448/3</name>
    <dbReference type="NCBI Taxonomy" id="1296344"/>
    <lineage>
        <taxon>Bacteria</taxon>
        <taxon>Bacillati</taxon>
        <taxon>Cyanobacteriota</taxon>
        <taxon>Cyanophyceae</taxon>
        <taxon>Synechococcales</taxon>
        <taxon>Merismopediaceae</taxon>
        <taxon>Merismopedia</taxon>
    </lineage>
</organism>
<gene>
    <name evidence="2" type="ORF">C7B64_18300</name>
</gene>
<dbReference type="InterPro" id="IPR022742">
    <property type="entry name" value="Hydrolase_4"/>
</dbReference>
<dbReference type="PRINTS" id="PR00111">
    <property type="entry name" value="ABHYDROLASE"/>
</dbReference>
<dbReference type="InterPro" id="IPR000073">
    <property type="entry name" value="AB_hydrolase_1"/>
</dbReference>
<evidence type="ECO:0000313" key="3">
    <source>
        <dbReference type="Proteomes" id="UP000238762"/>
    </source>
</evidence>
<comment type="caution">
    <text evidence="2">The sequence shown here is derived from an EMBL/GenBank/DDBJ whole genome shotgun (WGS) entry which is preliminary data.</text>
</comment>
<dbReference type="Proteomes" id="UP000238762">
    <property type="component" value="Unassembled WGS sequence"/>
</dbReference>
<dbReference type="InterPro" id="IPR029058">
    <property type="entry name" value="AB_hydrolase_fold"/>
</dbReference>
<dbReference type="OrthoDB" id="571089at2"/>
<dbReference type="PANTHER" id="PTHR22753">
    <property type="entry name" value="TRANSMEMBRANE PROTEIN 68"/>
    <property type="match status" value="1"/>
</dbReference>
<feature type="domain" description="Serine aminopeptidase S33" evidence="1">
    <location>
        <begin position="61"/>
        <end position="246"/>
    </location>
</feature>
<protein>
    <submittedName>
        <fullName evidence="2">Alpha/beta hydrolase</fullName>
    </submittedName>
</protein>
<dbReference type="SUPFAM" id="SSF53474">
    <property type="entry name" value="alpha/beta-Hydrolases"/>
    <property type="match status" value="1"/>
</dbReference>
<accession>A0A2T1BZZ3</accession>
<dbReference type="PANTHER" id="PTHR22753:SF48">
    <property type="entry name" value="PHOSPHOLIPID_GLYCEROL ACYLTRANSFERASE DOMAIN-CONTAINING PROTEIN"/>
    <property type="match status" value="1"/>
</dbReference>
<reference evidence="2 3" key="1">
    <citation type="submission" date="2018-02" db="EMBL/GenBank/DDBJ databases">
        <authorList>
            <person name="Cohen D.B."/>
            <person name="Kent A.D."/>
        </authorList>
    </citation>
    <scope>NUCLEOTIDE SEQUENCE [LARGE SCALE GENOMIC DNA]</scope>
    <source>
        <strain evidence="2 3">CCAP 1448/3</strain>
    </source>
</reference>
<sequence length="279" mass="31205">MSKSQNQIRLLIPKPAQPEFPLFVYFPGMDGTGLLLERQVPKLAQNFDIRCLSIPGNDGSKWEILVSQTVALIEAEKEANSHRPIYLCGESFGGCLAMQVVLAAPHLFDRLILVNPASSFRQQPWIQWGSLFTQWMPSNFYSISTLGLLLFLASLDKMRESDRQSLLQAMRSVPQRTTIWRLGLLRAFDVTETQLRTIQQPTIVIASGADRLLPSVAEARLLVQRLPQAEMVVLPNSGHACLLESEVDLHQILQQSKFICSDQESGIGNRESGVVFSTE</sequence>
<proteinExistence type="predicted"/>
<dbReference type="EMBL" id="PVWJ01000107">
    <property type="protein sequence ID" value="PSB01443.1"/>
    <property type="molecule type" value="Genomic_DNA"/>
</dbReference>
<keyword evidence="3" id="KW-1185">Reference proteome</keyword>
<evidence type="ECO:0000313" key="2">
    <source>
        <dbReference type="EMBL" id="PSB01443.1"/>
    </source>
</evidence>
<dbReference type="Gene3D" id="3.40.50.1820">
    <property type="entry name" value="alpha/beta hydrolase"/>
    <property type="match status" value="1"/>
</dbReference>
<dbReference type="Pfam" id="PF12146">
    <property type="entry name" value="Hydrolase_4"/>
    <property type="match status" value="1"/>
</dbReference>
<dbReference type="GO" id="GO:0016787">
    <property type="term" value="F:hydrolase activity"/>
    <property type="evidence" value="ECO:0007669"/>
    <property type="project" value="UniProtKB-KW"/>
</dbReference>
<keyword evidence="2" id="KW-0378">Hydrolase</keyword>
<dbReference type="RefSeq" id="WP_106290092.1">
    <property type="nucleotide sequence ID" value="NZ_CAWNTC010000138.1"/>
</dbReference>